<keyword evidence="2" id="KW-0812">Transmembrane</keyword>
<evidence type="ECO:0000256" key="1">
    <source>
        <dbReference type="SAM" id="MobiDB-lite"/>
    </source>
</evidence>
<dbReference type="RefSeq" id="WP_115549136.1">
    <property type="nucleotide sequence ID" value="NZ_QRGP01000001.1"/>
</dbReference>
<accession>A0A371BJ23</accession>
<name>A0A371BJ23_9SPHN</name>
<protein>
    <submittedName>
        <fullName evidence="3">Uncharacterized protein</fullName>
    </submittedName>
</protein>
<keyword evidence="4" id="KW-1185">Reference proteome</keyword>
<sequence>MSTALFISLGAVAISLFVVFVARRGSKTRQQSSGDGGSTTASDASGSDCSVSDGGACDGGGGD</sequence>
<evidence type="ECO:0000256" key="2">
    <source>
        <dbReference type="SAM" id="Phobius"/>
    </source>
</evidence>
<organism evidence="3 4">
    <name type="scientific">Sphingorhabdus pulchriflava</name>
    <dbReference type="NCBI Taxonomy" id="2292257"/>
    <lineage>
        <taxon>Bacteria</taxon>
        <taxon>Pseudomonadati</taxon>
        <taxon>Pseudomonadota</taxon>
        <taxon>Alphaproteobacteria</taxon>
        <taxon>Sphingomonadales</taxon>
        <taxon>Sphingomonadaceae</taxon>
        <taxon>Sphingorhabdus</taxon>
    </lineage>
</organism>
<keyword evidence="2" id="KW-1133">Transmembrane helix</keyword>
<dbReference type="AlphaFoldDB" id="A0A371BJ23"/>
<feature type="region of interest" description="Disordered" evidence="1">
    <location>
        <begin position="26"/>
        <end position="63"/>
    </location>
</feature>
<proteinExistence type="predicted"/>
<feature type="transmembrane region" description="Helical" evidence="2">
    <location>
        <begin position="6"/>
        <end position="22"/>
    </location>
</feature>
<dbReference type="Proteomes" id="UP000263833">
    <property type="component" value="Unassembled WGS sequence"/>
</dbReference>
<evidence type="ECO:0000313" key="4">
    <source>
        <dbReference type="Proteomes" id="UP000263833"/>
    </source>
</evidence>
<dbReference type="EMBL" id="QRGP01000001">
    <property type="protein sequence ID" value="RDV07592.1"/>
    <property type="molecule type" value="Genomic_DNA"/>
</dbReference>
<evidence type="ECO:0000313" key="3">
    <source>
        <dbReference type="EMBL" id="RDV07592.1"/>
    </source>
</evidence>
<keyword evidence="2" id="KW-0472">Membrane</keyword>
<reference evidence="4" key="1">
    <citation type="submission" date="2018-08" db="EMBL/GenBank/DDBJ databases">
        <authorList>
            <person name="Kim S.-J."/>
            <person name="Jung G.-Y."/>
        </authorList>
    </citation>
    <scope>NUCLEOTIDE SEQUENCE [LARGE SCALE GENOMIC DNA]</scope>
    <source>
        <strain evidence="4">GY_G</strain>
    </source>
</reference>
<comment type="caution">
    <text evidence="3">The sequence shown here is derived from an EMBL/GenBank/DDBJ whole genome shotgun (WGS) entry which is preliminary data.</text>
</comment>
<gene>
    <name evidence="3" type="ORF">DXH95_09735</name>
</gene>
<feature type="compositionally biased region" description="Low complexity" evidence="1">
    <location>
        <begin position="38"/>
        <end position="55"/>
    </location>
</feature>